<evidence type="ECO:0000313" key="2">
    <source>
        <dbReference type="Proteomes" id="UP001305414"/>
    </source>
</evidence>
<reference evidence="1 2" key="1">
    <citation type="submission" date="2023-10" db="EMBL/GenBank/DDBJ databases">
        <title>Draft genome sequence of Xylaria bambusicola isolate GMP-LS, the root and basal stem rot pathogen of sugarcane in Indonesia.</title>
        <authorList>
            <person name="Selvaraj P."/>
            <person name="Muralishankar V."/>
            <person name="Muruganantham S."/>
            <person name="Sp S."/>
            <person name="Haryani S."/>
            <person name="Lau K.J.X."/>
            <person name="Naqvi N.I."/>
        </authorList>
    </citation>
    <scope>NUCLEOTIDE SEQUENCE [LARGE SCALE GENOMIC DNA]</scope>
    <source>
        <strain evidence="1">GMP-LS</strain>
    </source>
</reference>
<evidence type="ECO:0000313" key="1">
    <source>
        <dbReference type="EMBL" id="KAK5629046.1"/>
    </source>
</evidence>
<keyword evidence="2" id="KW-1185">Reference proteome</keyword>
<gene>
    <name evidence="1" type="ORF">RRF57_004761</name>
</gene>
<dbReference type="EMBL" id="JAWHQM010000010">
    <property type="protein sequence ID" value="KAK5629046.1"/>
    <property type="molecule type" value="Genomic_DNA"/>
</dbReference>
<dbReference type="Proteomes" id="UP001305414">
    <property type="component" value="Unassembled WGS sequence"/>
</dbReference>
<dbReference type="AlphaFoldDB" id="A0AAN7Z8V9"/>
<comment type="caution">
    <text evidence="1">The sequence shown here is derived from an EMBL/GenBank/DDBJ whole genome shotgun (WGS) entry which is preliminary data.</text>
</comment>
<organism evidence="1 2">
    <name type="scientific">Xylaria bambusicola</name>
    <dbReference type="NCBI Taxonomy" id="326684"/>
    <lineage>
        <taxon>Eukaryota</taxon>
        <taxon>Fungi</taxon>
        <taxon>Dikarya</taxon>
        <taxon>Ascomycota</taxon>
        <taxon>Pezizomycotina</taxon>
        <taxon>Sordariomycetes</taxon>
        <taxon>Xylariomycetidae</taxon>
        <taxon>Xylariales</taxon>
        <taxon>Xylariaceae</taxon>
        <taxon>Xylaria</taxon>
    </lineage>
</organism>
<accession>A0AAN7Z8V9</accession>
<sequence length="98" mass="10599">MIGVVGGHAHDLDTHPDRWIDVMDEAAAAFEMQQSTSRYGIDSASTAEPPPPFPFSIFHFALCILPTSCHSGPQILPTKSYWNGASHPPPFPSLLADP</sequence>
<proteinExistence type="predicted"/>
<protein>
    <submittedName>
        <fullName evidence="1">Uncharacterized protein</fullName>
    </submittedName>
</protein>
<name>A0AAN7Z8V9_9PEZI</name>